<keyword evidence="1 8" id="KW-0493">Microtubule</keyword>
<evidence type="ECO:0000259" key="9">
    <source>
        <dbReference type="PROSITE" id="PS50067"/>
    </source>
</evidence>
<dbReference type="PRINTS" id="PR00380">
    <property type="entry name" value="KINESINHEAVY"/>
</dbReference>
<accession>A0A200QAE2</accession>
<dbReference type="GO" id="GO:0005874">
    <property type="term" value="C:microtubule"/>
    <property type="evidence" value="ECO:0007669"/>
    <property type="project" value="UniProtKB-KW"/>
</dbReference>
<keyword evidence="11" id="KW-1185">Reference proteome</keyword>
<dbReference type="FunCoup" id="A0A200QAE2">
    <property type="interactions" value="117"/>
</dbReference>
<sequence length="829" mass="92829">MPSIKAPASKQTTTLSVVVKCRPLTSKERQRTRDIVRVTNDKEVVVLDPDLSKDYLDRVQNRTKERKYFFDYAFGPGSTNLDVYETSISSTIAGVIQGLNATVFAYGSTGSGKTYTMVGARDDPGLMVLSLNTIFDLIKKDNSSDDFEVTCSYLEVYNEVIYDLLEKSSGHLELREDPEQGIIVAGLRCIKVHSADRILELLNLGNSRRKTESTEANATSSRSHAVLEITVKRKHRNQYQNQVIRGKLALVDLAGSERASETNSGGQKLRDGANINRSLLALANCINALGKQQKKGLAYVPYRNSKLTRILKDGLSGNSQTVMIATVSPADNQYHHTVNTLKYADRAKEIKTHIQKNIGTVDTHVSDYQRMIDNLQIEVCRLRKELADKESQLSVKPAEKKVDDELSWLNVLSQQTSENVQERINLQKALFELEETNLRNRIELQHLDDAIAKQQAIQKDGAVVQALRLRRQVILDNIRDNDDTGANYEKEIVANENHRCQLQDMIEEAISNNGNKTYLHILSQYRLLGMANTELQFEMAMRDQVIHNQREAQRNLWNLIMGLGLDQKQIIETASKQGITIEDWTATSHRGPTSMKQSPAPCYGRLPPFWSCPSIGQLYSSSSCVFQHQQDFGSRSCIKCESDTARTVCREEHHSSYFLLSHDHSPSAYLGMSSSSEHWVSGGRPGPGLCTPEKPARDVRLSFPEMRIQSSPTEGFVSTSSLPEEFGRNKGACNTNRWQLPELPQVRPNTGHSPCKDIMTRHTGATRSLFVNNLSELSDTPSSPHVFHSITPSNCQDLSRLLPTYTAAGTNPFITAMSPDLKGHRSNFV</sequence>
<dbReference type="Pfam" id="PF00225">
    <property type="entry name" value="Kinesin"/>
    <property type="match status" value="1"/>
</dbReference>
<evidence type="ECO:0000256" key="8">
    <source>
        <dbReference type="RuleBase" id="RU000394"/>
    </source>
</evidence>
<dbReference type="GO" id="GO:0005524">
    <property type="term" value="F:ATP binding"/>
    <property type="evidence" value="ECO:0007669"/>
    <property type="project" value="UniProtKB-UniRule"/>
</dbReference>
<evidence type="ECO:0000313" key="11">
    <source>
        <dbReference type="Proteomes" id="UP000195402"/>
    </source>
</evidence>
<evidence type="ECO:0000256" key="3">
    <source>
        <dbReference type="ARBA" id="ARBA00022840"/>
    </source>
</evidence>
<evidence type="ECO:0000256" key="5">
    <source>
        <dbReference type="ARBA" id="ARBA00023175"/>
    </source>
</evidence>
<name>A0A200QAE2_MACCD</name>
<dbReference type="GO" id="GO:0003777">
    <property type="term" value="F:microtubule motor activity"/>
    <property type="evidence" value="ECO:0007669"/>
    <property type="project" value="InterPro"/>
</dbReference>
<dbReference type="InterPro" id="IPR019821">
    <property type="entry name" value="Kinesin_motor_CS"/>
</dbReference>
<dbReference type="EMBL" id="MVGT01002614">
    <property type="protein sequence ID" value="OVA07337.1"/>
    <property type="molecule type" value="Genomic_DNA"/>
</dbReference>
<protein>
    <recommendedName>
        <fullName evidence="8">Kinesin-like protein</fullName>
    </recommendedName>
</protein>
<keyword evidence="3 7" id="KW-0067">ATP-binding</keyword>
<evidence type="ECO:0000256" key="1">
    <source>
        <dbReference type="ARBA" id="ARBA00022701"/>
    </source>
</evidence>
<dbReference type="AlphaFoldDB" id="A0A200QAE2"/>
<dbReference type="PROSITE" id="PS00411">
    <property type="entry name" value="KINESIN_MOTOR_1"/>
    <property type="match status" value="1"/>
</dbReference>
<feature type="domain" description="Kinesin motor" evidence="9">
    <location>
        <begin position="14"/>
        <end position="350"/>
    </location>
</feature>
<dbReference type="CDD" id="cd01370">
    <property type="entry name" value="KISc_KIP3_like"/>
    <property type="match status" value="1"/>
</dbReference>
<comment type="caution">
    <text evidence="10">The sequence shown here is derived from an EMBL/GenBank/DDBJ whole genome shotgun (WGS) entry which is preliminary data.</text>
</comment>
<keyword evidence="2 7" id="KW-0547">Nucleotide-binding</keyword>
<evidence type="ECO:0000256" key="7">
    <source>
        <dbReference type="PROSITE-ProRule" id="PRU00283"/>
    </source>
</evidence>
<evidence type="ECO:0000313" key="10">
    <source>
        <dbReference type="EMBL" id="OVA07337.1"/>
    </source>
</evidence>
<evidence type="ECO:0000256" key="4">
    <source>
        <dbReference type="ARBA" id="ARBA00023054"/>
    </source>
</evidence>
<dbReference type="InterPro" id="IPR036961">
    <property type="entry name" value="Kinesin_motor_dom_sf"/>
</dbReference>
<feature type="binding site" evidence="7">
    <location>
        <begin position="107"/>
        <end position="114"/>
    </location>
    <ligand>
        <name>ATP</name>
        <dbReference type="ChEBI" id="CHEBI:30616"/>
    </ligand>
</feature>
<dbReference type="PANTHER" id="PTHR47968:SF29">
    <property type="entry name" value="KINESIN-LIKE PROTEIN"/>
    <property type="match status" value="1"/>
</dbReference>
<dbReference type="SMART" id="SM00129">
    <property type="entry name" value="KISc"/>
    <property type="match status" value="1"/>
</dbReference>
<dbReference type="InterPro" id="IPR001752">
    <property type="entry name" value="Kinesin_motor_dom"/>
</dbReference>
<keyword evidence="5 7" id="KW-0505">Motor protein</keyword>
<proteinExistence type="inferred from homology"/>
<dbReference type="FunFam" id="3.40.850.10:FF:000056">
    <property type="entry name" value="Kinesin-like protein"/>
    <property type="match status" value="1"/>
</dbReference>
<gene>
    <name evidence="10" type="ORF">BVC80_1605g25</name>
</gene>
<dbReference type="SUPFAM" id="SSF52540">
    <property type="entry name" value="P-loop containing nucleoside triphosphate hydrolases"/>
    <property type="match status" value="1"/>
</dbReference>
<dbReference type="OrthoDB" id="3176171at2759"/>
<dbReference type="GO" id="GO:0008017">
    <property type="term" value="F:microtubule binding"/>
    <property type="evidence" value="ECO:0007669"/>
    <property type="project" value="InterPro"/>
</dbReference>
<dbReference type="GO" id="GO:0007018">
    <property type="term" value="P:microtubule-based movement"/>
    <property type="evidence" value="ECO:0007669"/>
    <property type="project" value="InterPro"/>
</dbReference>
<dbReference type="Proteomes" id="UP000195402">
    <property type="component" value="Unassembled WGS sequence"/>
</dbReference>
<reference evidence="10 11" key="1">
    <citation type="journal article" date="2017" name="Mol. Plant">
        <title>The Genome of Medicinal Plant Macleaya cordata Provides New Insights into Benzylisoquinoline Alkaloids Metabolism.</title>
        <authorList>
            <person name="Liu X."/>
            <person name="Liu Y."/>
            <person name="Huang P."/>
            <person name="Ma Y."/>
            <person name="Qing Z."/>
            <person name="Tang Q."/>
            <person name="Cao H."/>
            <person name="Cheng P."/>
            <person name="Zheng Y."/>
            <person name="Yuan Z."/>
            <person name="Zhou Y."/>
            <person name="Liu J."/>
            <person name="Tang Z."/>
            <person name="Zhuo Y."/>
            <person name="Zhang Y."/>
            <person name="Yu L."/>
            <person name="Huang J."/>
            <person name="Yang P."/>
            <person name="Peng Q."/>
            <person name="Zhang J."/>
            <person name="Jiang W."/>
            <person name="Zhang Z."/>
            <person name="Lin K."/>
            <person name="Ro D.K."/>
            <person name="Chen X."/>
            <person name="Xiong X."/>
            <person name="Shang Y."/>
            <person name="Huang S."/>
            <person name="Zeng J."/>
        </authorList>
    </citation>
    <scope>NUCLEOTIDE SEQUENCE [LARGE SCALE GENOMIC DNA]</scope>
    <source>
        <strain evidence="11">cv. BLH2017</strain>
        <tissue evidence="10">Root</tissue>
    </source>
</reference>
<organism evidence="10 11">
    <name type="scientific">Macleaya cordata</name>
    <name type="common">Five-seeded plume-poppy</name>
    <name type="synonym">Bocconia cordata</name>
    <dbReference type="NCBI Taxonomy" id="56857"/>
    <lineage>
        <taxon>Eukaryota</taxon>
        <taxon>Viridiplantae</taxon>
        <taxon>Streptophyta</taxon>
        <taxon>Embryophyta</taxon>
        <taxon>Tracheophyta</taxon>
        <taxon>Spermatophyta</taxon>
        <taxon>Magnoliopsida</taxon>
        <taxon>Ranunculales</taxon>
        <taxon>Papaveraceae</taxon>
        <taxon>Papaveroideae</taxon>
        <taxon>Macleaya</taxon>
    </lineage>
</organism>
<dbReference type="InParanoid" id="A0A200QAE2"/>
<dbReference type="Gene3D" id="3.40.850.10">
    <property type="entry name" value="Kinesin motor domain"/>
    <property type="match status" value="1"/>
</dbReference>
<dbReference type="PROSITE" id="PS50067">
    <property type="entry name" value="KINESIN_MOTOR_2"/>
    <property type="match status" value="1"/>
</dbReference>
<evidence type="ECO:0000256" key="6">
    <source>
        <dbReference type="ARBA" id="ARBA00060769"/>
    </source>
</evidence>
<evidence type="ECO:0000256" key="2">
    <source>
        <dbReference type="ARBA" id="ARBA00022741"/>
    </source>
</evidence>
<dbReference type="OMA" id="MMSECSP"/>
<dbReference type="InterPro" id="IPR027417">
    <property type="entry name" value="P-loop_NTPase"/>
</dbReference>
<keyword evidence="4" id="KW-0175">Coiled coil</keyword>
<dbReference type="InterPro" id="IPR027640">
    <property type="entry name" value="Kinesin-like_fam"/>
</dbReference>
<comment type="similarity">
    <text evidence="6">Belongs to the TRAFAC class myosin-kinesin ATPase superfamily. Kinesin family. KIN-8 subfamily.</text>
</comment>
<dbReference type="PANTHER" id="PTHR47968">
    <property type="entry name" value="CENTROMERE PROTEIN E"/>
    <property type="match status" value="1"/>
</dbReference>
<dbReference type="STRING" id="56857.A0A200QAE2"/>